<reference evidence="2" key="1">
    <citation type="submission" date="2023-04" db="EMBL/GenBank/DDBJ databases">
        <title>Phytophthora fragariaefolia NBRC 109709.</title>
        <authorList>
            <person name="Ichikawa N."/>
            <person name="Sato H."/>
            <person name="Tonouchi N."/>
        </authorList>
    </citation>
    <scope>NUCLEOTIDE SEQUENCE</scope>
    <source>
        <strain evidence="2">NBRC 109709</strain>
    </source>
</reference>
<name>A0A9W6YGT1_9STRA</name>
<keyword evidence="3" id="KW-1185">Reference proteome</keyword>
<feature type="compositionally biased region" description="Low complexity" evidence="1">
    <location>
        <begin position="1"/>
        <end position="15"/>
    </location>
</feature>
<gene>
    <name evidence="2" type="ORF">Pfra01_002870800</name>
</gene>
<dbReference type="EMBL" id="BSXT01010577">
    <property type="protein sequence ID" value="GMF80982.1"/>
    <property type="molecule type" value="Genomic_DNA"/>
</dbReference>
<comment type="caution">
    <text evidence="2">The sequence shown here is derived from an EMBL/GenBank/DDBJ whole genome shotgun (WGS) entry which is preliminary data.</text>
</comment>
<evidence type="ECO:0000256" key="1">
    <source>
        <dbReference type="SAM" id="MobiDB-lite"/>
    </source>
</evidence>
<organism evidence="2 3">
    <name type="scientific">Phytophthora fragariaefolia</name>
    <dbReference type="NCBI Taxonomy" id="1490495"/>
    <lineage>
        <taxon>Eukaryota</taxon>
        <taxon>Sar</taxon>
        <taxon>Stramenopiles</taxon>
        <taxon>Oomycota</taxon>
        <taxon>Peronosporomycetes</taxon>
        <taxon>Peronosporales</taxon>
        <taxon>Peronosporaceae</taxon>
        <taxon>Phytophthora</taxon>
    </lineage>
</organism>
<accession>A0A9W6YGT1</accession>
<sequence length="97" mass="10239">MSSFMSMGSAMTGAGSTSGFGVEGRGAIVTGSRRRNRRGNGKMQNEQIEVAEEGSFGPVDWMSGLVNDLECSGSDQTLGATLGATWLSQLRHKLHSD</sequence>
<proteinExistence type="predicted"/>
<feature type="region of interest" description="Disordered" evidence="1">
    <location>
        <begin position="1"/>
        <end position="46"/>
    </location>
</feature>
<dbReference type="Proteomes" id="UP001165121">
    <property type="component" value="Unassembled WGS sequence"/>
</dbReference>
<evidence type="ECO:0000313" key="2">
    <source>
        <dbReference type="EMBL" id="GMF80982.1"/>
    </source>
</evidence>
<protein>
    <submittedName>
        <fullName evidence="2">Unnamed protein product</fullName>
    </submittedName>
</protein>
<evidence type="ECO:0000313" key="3">
    <source>
        <dbReference type="Proteomes" id="UP001165121"/>
    </source>
</evidence>
<dbReference type="AlphaFoldDB" id="A0A9W6YGT1"/>